<accession>A0AAW1J9S1</accession>
<dbReference type="AlphaFoldDB" id="A0AAW1J9S1"/>
<evidence type="ECO:0000313" key="1">
    <source>
        <dbReference type="EMBL" id="KAK9700133.1"/>
    </source>
</evidence>
<proteinExistence type="predicted"/>
<reference evidence="1" key="1">
    <citation type="submission" date="2024-03" db="EMBL/GenBank/DDBJ databases">
        <title>WGS assembly of Saponaria officinalis var. Norfolk2.</title>
        <authorList>
            <person name="Jenkins J."/>
            <person name="Shu S."/>
            <person name="Grimwood J."/>
            <person name="Barry K."/>
            <person name="Goodstein D."/>
            <person name="Schmutz J."/>
            <person name="Leebens-Mack J."/>
            <person name="Osbourn A."/>
        </authorList>
    </citation>
    <scope>NUCLEOTIDE SEQUENCE [LARGE SCALE GENOMIC DNA]</scope>
    <source>
        <strain evidence="1">JIC</strain>
    </source>
</reference>
<dbReference type="PANTHER" id="PTHR47206:SF1">
    <property type="entry name" value="HOMEODOMAIN-LIKE SUPERFAMILY PROTEIN"/>
    <property type="match status" value="1"/>
</dbReference>
<protein>
    <submittedName>
        <fullName evidence="1">Uncharacterized protein</fullName>
    </submittedName>
</protein>
<dbReference type="Proteomes" id="UP001443914">
    <property type="component" value="Unassembled WGS sequence"/>
</dbReference>
<keyword evidence="2" id="KW-1185">Reference proteome</keyword>
<gene>
    <name evidence="1" type="ORF">RND81_08G219300</name>
</gene>
<evidence type="ECO:0000313" key="2">
    <source>
        <dbReference type="Proteomes" id="UP001443914"/>
    </source>
</evidence>
<name>A0AAW1J9S1_SAPOF</name>
<sequence>MAASTSTSAKKIDEQDVCAILQKYSPDTILVLLQEIANFPENKINWSIVAKNMKLRVPNPRDIGPKELSEIELKRLWRHLAYRRPLINSDDGDDDSDLEFEIGEVSSCLNFDASIMKEVVNCVQKLVSGSTVESNVRKNKEKVVKK</sequence>
<organism evidence="1 2">
    <name type="scientific">Saponaria officinalis</name>
    <name type="common">Common soapwort</name>
    <name type="synonym">Lychnis saponaria</name>
    <dbReference type="NCBI Taxonomy" id="3572"/>
    <lineage>
        <taxon>Eukaryota</taxon>
        <taxon>Viridiplantae</taxon>
        <taxon>Streptophyta</taxon>
        <taxon>Embryophyta</taxon>
        <taxon>Tracheophyta</taxon>
        <taxon>Spermatophyta</taxon>
        <taxon>Magnoliopsida</taxon>
        <taxon>eudicotyledons</taxon>
        <taxon>Gunneridae</taxon>
        <taxon>Pentapetalae</taxon>
        <taxon>Caryophyllales</taxon>
        <taxon>Caryophyllaceae</taxon>
        <taxon>Caryophylleae</taxon>
        <taxon>Saponaria</taxon>
    </lineage>
</organism>
<dbReference type="EMBL" id="JBDFQZ010000008">
    <property type="protein sequence ID" value="KAK9700133.1"/>
    <property type="molecule type" value="Genomic_DNA"/>
</dbReference>
<comment type="caution">
    <text evidence="1">The sequence shown here is derived from an EMBL/GenBank/DDBJ whole genome shotgun (WGS) entry which is preliminary data.</text>
</comment>
<dbReference type="PANTHER" id="PTHR47206">
    <property type="entry name" value="HOMEODOMAIN-LIKE SUPERFAMILY PROTEIN"/>
    <property type="match status" value="1"/>
</dbReference>